<sequence>MPVMKLLPIAGLALFSVLLSPVQPMPAAAQTAISQDVEIDLEMAGLERAISRNDHAAVLGHIEALRRLDPSLDAGELRFFEARAAWSLDQVDRAHDALTRFLAGADRESALYQEALHLMLDVRPAKAAADEEARRREAAAREEARRREEEARRREEEARRREEALRREQAAREEALRRDQAAREEARLRAEEAERQRALAAQAAAAARPDVPDWIGLGRDRCVLMVASRRTVGEARTFVRGMAGELADAARIFESGNGWFAVAVAAVRRDDAPAELARLGRQYGIPSDSFCSATDRFVREVFPDEAAPVPADYVATHRVYSQQSGYLNLRSGPGNDRPVIMRMDNGTEVVMVSDSVRGWVRILTADGQQGWAYSRYLEEL</sequence>
<dbReference type="AlphaFoldDB" id="F2J0Y4"/>
<proteinExistence type="predicted"/>
<dbReference type="InterPro" id="IPR003646">
    <property type="entry name" value="SH3-like_bac-type"/>
</dbReference>
<keyword evidence="2" id="KW-0732">Signal</keyword>
<dbReference type="Gene3D" id="2.30.30.40">
    <property type="entry name" value="SH3 Domains"/>
    <property type="match status" value="1"/>
</dbReference>
<dbReference type="KEGG" id="pgv:SL003B_3508"/>
<evidence type="ECO:0000313" key="5">
    <source>
        <dbReference type="Proteomes" id="UP000008130"/>
    </source>
</evidence>
<evidence type="ECO:0000313" key="4">
    <source>
        <dbReference type="EMBL" id="ADZ71930.1"/>
    </source>
</evidence>
<protein>
    <submittedName>
        <fullName evidence="4">N-acetylmuramoyl-L-alanine amidase, family 3</fullName>
    </submittedName>
</protein>
<feature type="region of interest" description="Disordered" evidence="1">
    <location>
        <begin position="142"/>
        <end position="166"/>
    </location>
</feature>
<dbReference type="eggNOG" id="COG3103">
    <property type="taxonomic scope" value="Bacteria"/>
</dbReference>
<feature type="signal peptide" evidence="2">
    <location>
        <begin position="1"/>
        <end position="29"/>
    </location>
</feature>
<dbReference type="HOGENOM" id="CLU_727321_0_0_5"/>
<organism evidence="4 5">
    <name type="scientific">Polymorphum gilvum (strain LMG 25793 / CGMCC 1.9160 / SL003B-26A1)</name>
    <dbReference type="NCBI Taxonomy" id="991905"/>
    <lineage>
        <taxon>Bacteria</taxon>
        <taxon>Pseudomonadati</taxon>
        <taxon>Pseudomonadota</taxon>
        <taxon>Alphaproteobacteria</taxon>
        <taxon>Rhodobacterales</taxon>
        <taxon>Paracoccaceae</taxon>
        <taxon>Polymorphum</taxon>
    </lineage>
</organism>
<accession>F2J0Y4</accession>
<reference evidence="4 5" key="1">
    <citation type="journal article" date="2011" name="J. Bacteriol.">
        <title>Complete genome sequence of Polymorphum gilvum SL003B-26A1T, a crude oil-degrading bacterium from oil-polluted saline soil.</title>
        <authorList>
            <person name="Li S.G."/>
            <person name="Tang Y.Q."/>
            <person name="Nie Y."/>
            <person name="Cai M."/>
            <person name="Wu X.L."/>
        </authorList>
    </citation>
    <scope>NUCLEOTIDE SEQUENCE [LARGE SCALE GENOMIC DNA]</scope>
    <source>
        <strain evidence="5">LMG 25793 / CGMCC 1.9160 / SL003B-26A1</strain>
    </source>
</reference>
<dbReference type="EMBL" id="CP002568">
    <property type="protein sequence ID" value="ADZ71930.1"/>
    <property type="molecule type" value="Genomic_DNA"/>
</dbReference>
<evidence type="ECO:0000256" key="2">
    <source>
        <dbReference type="SAM" id="SignalP"/>
    </source>
</evidence>
<dbReference type="STRING" id="991905.SL003B_3508"/>
<feature type="chain" id="PRO_5003283973" evidence="2">
    <location>
        <begin position="30"/>
        <end position="380"/>
    </location>
</feature>
<name>F2J0Y4_POLGS</name>
<evidence type="ECO:0000259" key="3">
    <source>
        <dbReference type="Pfam" id="PF08239"/>
    </source>
</evidence>
<dbReference type="Proteomes" id="UP000008130">
    <property type="component" value="Chromosome"/>
</dbReference>
<gene>
    <name evidence="4" type="ordered locus">SL003B_3508</name>
</gene>
<evidence type="ECO:0000256" key="1">
    <source>
        <dbReference type="SAM" id="MobiDB-lite"/>
    </source>
</evidence>
<keyword evidence="5" id="KW-1185">Reference proteome</keyword>
<dbReference type="Pfam" id="PF08239">
    <property type="entry name" value="SH3_3"/>
    <property type="match status" value="1"/>
</dbReference>
<feature type="domain" description="SH3b" evidence="3">
    <location>
        <begin position="326"/>
        <end position="378"/>
    </location>
</feature>